<dbReference type="RefSeq" id="WP_309970850.1">
    <property type="nucleotide sequence ID" value="NZ_JAVDWH010000001.1"/>
</dbReference>
<keyword evidence="3" id="KW-0813">Transport</keyword>
<feature type="transmembrane region" description="Helical" evidence="8">
    <location>
        <begin position="156"/>
        <end position="174"/>
    </location>
</feature>
<feature type="transmembrane region" description="Helical" evidence="8">
    <location>
        <begin position="181"/>
        <end position="197"/>
    </location>
</feature>
<keyword evidence="7 8" id="KW-0472">Membrane</keyword>
<evidence type="ECO:0000256" key="2">
    <source>
        <dbReference type="ARBA" id="ARBA00010735"/>
    </source>
</evidence>
<proteinExistence type="inferred from homology"/>
<feature type="transmembrane region" description="Helical" evidence="8">
    <location>
        <begin position="125"/>
        <end position="150"/>
    </location>
</feature>
<gene>
    <name evidence="9" type="ORF">J2X11_002200</name>
</gene>
<evidence type="ECO:0000256" key="5">
    <source>
        <dbReference type="ARBA" id="ARBA00022692"/>
    </source>
</evidence>
<comment type="similarity">
    <text evidence="2">Belongs to the AzlC family.</text>
</comment>
<evidence type="ECO:0000256" key="8">
    <source>
        <dbReference type="SAM" id="Phobius"/>
    </source>
</evidence>
<keyword evidence="10" id="KW-1185">Reference proteome</keyword>
<dbReference type="InterPro" id="IPR011606">
    <property type="entry name" value="Brnchd-chn_aa_trnsp_permease"/>
</dbReference>
<dbReference type="Pfam" id="PF03591">
    <property type="entry name" value="AzlC"/>
    <property type="match status" value="1"/>
</dbReference>
<dbReference type="PANTHER" id="PTHR34979:SF1">
    <property type="entry name" value="INNER MEMBRANE PROTEIN YGAZ"/>
    <property type="match status" value="1"/>
</dbReference>
<keyword evidence="4" id="KW-1003">Cell membrane</keyword>
<dbReference type="Proteomes" id="UP001257739">
    <property type="component" value="Unassembled WGS sequence"/>
</dbReference>
<evidence type="ECO:0000256" key="6">
    <source>
        <dbReference type="ARBA" id="ARBA00022989"/>
    </source>
</evidence>
<evidence type="ECO:0000313" key="10">
    <source>
        <dbReference type="Proteomes" id="UP001257739"/>
    </source>
</evidence>
<protein>
    <submittedName>
        <fullName evidence="9">Branched-subunit amino acid permease</fullName>
    </submittedName>
</protein>
<sequence>MTTDRSVIVDSLGVGIATGTYGASFGAISATSGLSVLQTCLLSLLVFTGASQFAFVGVIASGGNPFAGAFTAILLGSRNMFYGVSIAPKLGLDARSRFASAHLVIDESTAMAVTRETQRQARLGFYWTGLSIFVLWNLFTFLGALAGNAIGDPRTYGLDAAVGAAFLGLLWPRLATWQGRMVALIGSAVALGLVPFTSAGMPIIIGGAVAVLIGMLWGSRKPS</sequence>
<evidence type="ECO:0000313" key="9">
    <source>
        <dbReference type="EMBL" id="MDR7087361.1"/>
    </source>
</evidence>
<evidence type="ECO:0000256" key="7">
    <source>
        <dbReference type="ARBA" id="ARBA00023136"/>
    </source>
</evidence>
<comment type="subcellular location">
    <subcellularLocation>
        <location evidence="1">Cell membrane</location>
        <topology evidence="1">Multi-pass membrane protein</topology>
    </subcellularLocation>
</comment>
<evidence type="ECO:0000256" key="3">
    <source>
        <dbReference type="ARBA" id="ARBA00022448"/>
    </source>
</evidence>
<keyword evidence="6 8" id="KW-1133">Transmembrane helix</keyword>
<evidence type="ECO:0000256" key="4">
    <source>
        <dbReference type="ARBA" id="ARBA00022475"/>
    </source>
</evidence>
<evidence type="ECO:0000256" key="1">
    <source>
        <dbReference type="ARBA" id="ARBA00004651"/>
    </source>
</evidence>
<organism evidence="9 10">
    <name type="scientific">Aeromicrobium panaciterrae</name>
    <dbReference type="NCBI Taxonomy" id="363861"/>
    <lineage>
        <taxon>Bacteria</taxon>
        <taxon>Bacillati</taxon>
        <taxon>Actinomycetota</taxon>
        <taxon>Actinomycetes</taxon>
        <taxon>Propionibacteriales</taxon>
        <taxon>Nocardioidaceae</taxon>
        <taxon>Aeromicrobium</taxon>
    </lineage>
</organism>
<keyword evidence="5 8" id="KW-0812">Transmembrane</keyword>
<dbReference type="PANTHER" id="PTHR34979">
    <property type="entry name" value="INNER MEMBRANE PROTEIN YGAZ"/>
    <property type="match status" value="1"/>
</dbReference>
<comment type="caution">
    <text evidence="9">The sequence shown here is derived from an EMBL/GenBank/DDBJ whole genome shotgun (WGS) entry which is preliminary data.</text>
</comment>
<name>A0ABU1UQA4_9ACTN</name>
<accession>A0ABU1UQA4</accession>
<feature type="transmembrane region" description="Helical" evidence="8">
    <location>
        <begin position="6"/>
        <end position="28"/>
    </location>
</feature>
<dbReference type="EMBL" id="JAVDWH010000001">
    <property type="protein sequence ID" value="MDR7087361.1"/>
    <property type="molecule type" value="Genomic_DNA"/>
</dbReference>
<reference evidence="9 10" key="1">
    <citation type="submission" date="2023-07" db="EMBL/GenBank/DDBJ databases">
        <title>Sorghum-associated microbial communities from plants grown in Nebraska, USA.</title>
        <authorList>
            <person name="Schachtman D."/>
        </authorList>
    </citation>
    <scope>NUCLEOTIDE SEQUENCE [LARGE SCALE GENOMIC DNA]</scope>
    <source>
        <strain evidence="9 10">BE248</strain>
    </source>
</reference>